<dbReference type="Proteomes" id="UP000183832">
    <property type="component" value="Unassembled WGS sequence"/>
</dbReference>
<reference evidence="1 2" key="1">
    <citation type="submission" date="2015-04" db="EMBL/GenBank/DDBJ databases">
        <authorList>
            <person name="Syromyatnikov M.Y."/>
            <person name="Popov V.N."/>
        </authorList>
    </citation>
    <scope>NUCLEOTIDE SEQUENCE [LARGE SCALE GENOMIC DNA]</scope>
</reference>
<keyword evidence="2" id="KW-1185">Reference proteome</keyword>
<protein>
    <submittedName>
        <fullName evidence="1">CLUMA_CG008923, isoform A</fullName>
    </submittedName>
</protein>
<name>A0A1J1I913_9DIPT</name>
<gene>
    <name evidence="1" type="ORF">CLUMA_CG008923</name>
</gene>
<proteinExistence type="predicted"/>
<evidence type="ECO:0000313" key="2">
    <source>
        <dbReference type="Proteomes" id="UP000183832"/>
    </source>
</evidence>
<dbReference type="AlphaFoldDB" id="A0A1J1I913"/>
<organism evidence="1 2">
    <name type="scientific">Clunio marinus</name>
    <dbReference type="NCBI Taxonomy" id="568069"/>
    <lineage>
        <taxon>Eukaryota</taxon>
        <taxon>Metazoa</taxon>
        <taxon>Ecdysozoa</taxon>
        <taxon>Arthropoda</taxon>
        <taxon>Hexapoda</taxon>
        <taxon>Insecta</taxon>
        <taxon>Pterygota</taxon>
        <taxon>Neoptera</taxon>
        <taxon>Endopterygota</taxon>
        <taxon>Diptera</taxon>
        <taxon>Nematocera</taxon>
        <taxon>Chironomoidea</taxon>
        <taxon>Chironomidae</taxon>
        <taxon>Clunio</taxon>
    </lineage>
</organism>
<evidence type="ECO:0000313" key="1">
    <source>
        <dbReference type="EMBL" id="CRK95454.1"/>
    </source>
</evidence>
<sequence length="71" mass="8139">MQNMFSLEESFTIVKLIKKSKLSFTSSLKVIKNKNQLSRAIDHCLAFTIASYGQEECSRILNEKLQIVTEN</sequence>
<dbReference type="EMBL" id="CVRI01000042">
    <property type="protein sequence ID" value="CRK95454.1"/>
    <property type="molecule type" value="Genomic_DNA"/>
</dbReference>
<accession>A0A1J1I913</accession>